<dbReference type="AlphaFoldDB" id="A0A183EQY3"/>
<reference evidence="2" key="1">
    <citation type="submission" date="2016-06" db="UniProtKB">
        <authorList>
            <consortium name="WormBaseParasite"/>
        </authorList>
    </citation>
    <scope>IDENTIFICATION</scope>
</reference>
<dbReference type="WBParaSite" id="GPUH_0002340401-mRNA-1">
    <property type="protein sequence ID" value="GPUH_0002340401-mRNA-1"/>
    <property type="gene ID" value="GPUH_0002340401"/>
</dbReference>
<organism evidence="2">
    <name type="scientific">Gongylonema pulchrum</name>
    <dbReference type="NCBI Taxonomy" id="637853"/>
    <lineage>
        <taxon>Eukaryota</taxon>
        <taxon>Metazoa</taxon>
        <taxon>Ecdysozoa</taxon>
        <taxon>Nematoda</taxon>
        <taxon>Chromadorea</taxon>
        <taxon>Rhabditida</taxon>
        <taxon>Spirurina</taxon>
        <taxon>Spiruromorpha</taxon>
        <taxon>Spiruroidea</taxon>
        <taxon>Gongylonematidae</taxon>
        <taxon>Gongylonema</taxon>
    </lineage>
</organism>
<evidence type="ECO:0000256" key="1">
    <source>
        <dbReference type="SAM" id="Coils"/>
    </source>
</evidence>
<protein>
    <submittedName>
        <fullName evidence="2">ORF3</fullName>
    </submittedName>
</protein>
<name>A0A183EQY3_9BILA</name>
<feature type="coiled-coil region" evidence="1">
    <location>
        <begin position="28"/>
        <end position="55"/>
    </location>
</feature>
<evidence type="ECO:0000313" key="2">
    <source>
        <dbReference type="WBParaSite" id="GPUH_0002340401-mRNA-1"/>
    </source>
</evidence>
<proteinExistence type="predicted"/>
<keyword evidence="1" id="KW-0175">Coiled coil</keyword>
<sequence>LGSVHRCMVMDEKAAGLGHVQSVLDSKLTEMKESVKKLRDELNAKEAVLEEVLRSANRIPRHPCNTACIANVLNSRIKQADNVLKGFHCETAWKILFQEHICLAVDVTNDTSQTVLPVSAAFCNRDVSDTVVVAFDGFKASQYIPYVFFLVFIVYAYV</sequence>
<accession>A0A183EQY3</accession>